<feature type="region of interest" description="Disordered" evidence="1">
    <location>
        <begin position="477"/>
        <end position="508"/>
    </location>
</feature>
<dbReference type="Gene3D" id="3.40.50.1010">
    <property type="entry name" value="5'-nuclease"/>
    <property type="match status" value="1"/>
</dbReference>
<comment type="caution">
    <text evidence="2">The sequence shown here is derived from an EMBL/GenBank/DDBJ whole genome shotgun (WGS) entry which is preliminary data.</text>
</comment>
<evidence type="ECO:0000313" key="3">
    <source>
        <dbReference type="Proteomes" id="UP000649617"/>
    </source>
</evidence>
<dbReference type="OrthoDB" id="2311180at2759"/>
<organism evidence="2 3">
    <name type="scientific">Symbiodinium pilosum</name>
    <name type="common">Dinoflagellate</name>
    <dbReference type="NCBI Taxonomy" id="2952"/>
    <lineage>
        <taxon>Eukaryota</taxon>
        <taxon>Sar</taxon>
        <taxon>Alveolata</taxon>
        <taxon>Dinophyceae</taxon>
        <taxon>Suessiales</taxon>
        <taxon>Symbiodiniaceae</taxon>
        <taxon>Symbiodinium</taxon>
    </lineage>
</organism>
<gene>
    <name evidence="2" type="ORF">SPIL2461_LOCUS3473</name>
</gene>
<reference evidence="2" key="1">
    <citation type="submission" date="2021-02" db="EMBL/GenBank/DDBJ databases">
        <authorList>
            <person name="Dougan E. K."/>
            <person name="Rhodes N."/>
            <person name="Thang M."/>
            <person name="Chan C."/>
        </authorList>
    </citation>
    <scope>NUCLEOTIDE SEQUENCE</scope>
</reference>
<sequence>MADNRFRMEKLTVKHMDKIHQISGAVVLVDNSNIFIEGKKVAGKQVKKEQDPSWRLEYGNLVDKVLEKSTLAHCAIFGSVPPPSDEVWRRAEARDRVTVDLTERSSLTGKEEKVDIRLGAPVSYELGLTDASKLKKLGRRYVIIGGDSDYSQVVRLAVEAGIRVDVYSWSSSLHLTYRALEMAHRPLVKVHLLDSIIKDISFREELTDAEKLQRARSRPNQTLVFMPSDEITARELREGLRSFHYHEMQVPSNLLFDPELQGGMDKVLLTFYYIMHPKTIKKLAEEAVEALNLDPKQVKKFWQVFPSDGDQERAAAAPEADDEGEWNLVIEAKAQRKKKRREQQLQQQTKRTVALSTRRCGHREFCQNAASFYAKGEGDGCGYRHTNGEQAFFKKHKQALRLLKTIPCCNQNPEHKRRLQDPMCAFLHDGEEMLCKVCFHLPCLGGEECRAEGEMRPAVDSNSQHFKDLMKAGHIEWSSSRSRSKKESQHSRQLPARSSAAPEVIPKNEKNMSLADMEVAIARPGHLVIMDNPRALLGDGSLRMNYAMLRQQVGEPRGYFHVFGQFPPDVQLRLKNAGVGFDNISNPSGHRKEVAFRMGALLTWILARHRAVCRGFLPYESFGTNELTIVCPDQGILDIVRWLLEDGHDVQLLDWHNKVPECFMELGRTFTSPAASSTRLPEEAELEQTTGKGVLNIQYLDDFDNDRLNIWWNEMFADERRVREASVNLTKTWAFLEGRADLVRIEQEAKAFCRQKRLEHQTVFAYSTKTDQTVLLLTLLEDASERQLKDFTQEIQEHFLGAGLLNAHEVQEVMMNWIDLDGLLPEPGRAPRELQKPSMAEAHREARVAGRCLCKFFDTCVKGSRCTFYHVEAERELFRRHVPLVLHKVSECKQQNEHNAQYHWRRCPFLHKDEPVLCRACLHQPCLGPGRCETVWQHREVLYPGSQLQKLLDEKGLIKGK</sequence>
<name>A0A812KJ08_SYMPI</name>
<evidence type="ECO:0000256" key="1">
    <source>
        <dbReference type="SAM" id="MobiDB-lite"/>
    </source>
</evidence>
<protein>
    <submittedName>
        <fullName evidence="2">Uncharacterized protein</fullName>
    </submittedName>
</protein>
<dbReference type="AlphaFoldDB" id="A0A812KJ08"/>
<accession>A0A812KJ08</accession>
<dbReference type="EMBL" id="CAJNIZ010004225">
    <property type="protein sequence ID" value="CAE7230396.1"/>
    <property type="molecule type" value="Genomic_DNA"/>
</dbReference>
<keyword evidence="3" id="KW-1185">Reference proteome</keyword>
<dbReference type="Proteomes" id="UP000649617">
    <property type="component" value="Unassembled WGS sequence"/>
</dbReference>
<evidence type="ECO:0000313" key="2">
    <source>
        <dbReference type="EMBL" id="CAE7230396.1"/>
    </source>
</evidence>
<proteinExistence type="predicted"/>